<proteinExistence type="predicted"/>
<dbReference type="EMBL" id="CACVKT020004319">
    <property type="protein sequence ID" value="CAC5389076.1"/>
    <property type="molecule type" value="Genomic_DNA"/>
</dbReference>
<dbReference type="SUPFAM" id="SSF57845">
    <property type="entry name" value="B-box zinc-binding domain"/>
    <property type="match status" value="1"/>
</dbReference>
<dbReference type="InterPro" id="IPR000315">
    <property type="entry name" value="Znf_B-box"/>
</dbReference>
<evidence type="ECO:0000313" key="4">
    <source>
        <dbReference type="Proteomes" id="UP000507470"/>
    </source>
</evidence>
<keyword evidence="1" id="KW-0862">Zinc</keyword>
<sequence length="200" mass="22753">MTSTILCGICHYEDTIKDARQWCTNCEEGLCEDCEKIHRSTKNTRTHKIISIIDYQQKKDVLVSQVCEQHGKSYDLYCPTHDNAICIACVDQHKSCSEVIQLIEAVVNIKESTAFTDLEDTINGALQNSKKNIIDIKSSSEAFDKQEENIKIYIQGMREILNKHLDDMEQNLISDFSTKSGFCKTAYANTIKQLISTDDK</sequence>
<dbReference type="CDD" id="cd19757">
    <property type="entry name" value="Bbox1"/>
    <property type="match status" value="1"/>
</dbReference>
<organism evidence="3 4">
    <name type="scientific">Mytilus coruscus</name>
    <name type="common">Sea mussel</name>
    <dbReference type="NCBI Taxonomy" id="42192"/>
    <lineage>
        <taxon>Eukaryota</taxon>
        <taxon>Metazoa</taxon>
        <taxon>Spiralia</taxon>
        <taxon>Lophotrochozoa</taxon>
        <taxon>Mollusca</taxon>
        <taxon>Bivalvia</taxon>
        <taxon>Autobranchia</taxon>
        <taxon>Pteriomorphia</taxon>
        <taxon>Mytilida</taxon>
        <taxon>Mytiloidea</taxon>
        <taxon>Mytilidae</taxon>
        <taxon>Mytilinae</taxon>
        <taxon>Mytilus</taxon>
    </lineage>
</organism>
<dbReference type="AlphaFoldDB" id="A0A6J8C0A2"/>
<reference evidence="3 4" key="1">
    <citation type="submission" date="2020-06" db="EMBL/GenBank/DDBJ databases">
        <authorList>
            <person name="Li R."/>
            <person name="Bekaert M."/>
        </authorList>
    </citation>
    <scope>NUCLEOTIDE SEQUENCE [LARGE SCALE GENOMIC DNA]</scope>
    <source>
        <strain evidence="4">wild</strain>
    </source>
</reference>
<name>A0A6J8C0A2_MYTCO</name>
<dbReference type="GO" id="GO:0061630">
    <property type="term" value="F:ubiquitin protein ligase activity"/>
    <property type="evidence" value="ECO:0007669"/>
    <property type="project" value="TreeGrafter"/>
</dbReference>
<feature type="domain" description="B box-type" evidence="2">
    <location>
        <begin position="2"/>
        <end position="52"/>
    </location>
</feature>
<dbReference type="InterPro" id="IPR047153">
    <property type="entry name" value="TRIM45/56/19-like"/>
</dbReference>
<evidence type="ECO:0000256" key="1">
    <source>
        <dbReference type="PROSITE-ProRule" id="PRU00024"/>
    </source>
</evidence>
<keyword evidence="4" id="KW-1185">Reference proteome</keyword>
<protein>
    <recommendedName>
        <fullName evidence="2">B box-type domain-containing protein</fullName>
    </recommendedName>
</protein>
<dbReference type="Gene3D" id="3.30.160.60">
    <property type="entry name" value="Classic Zinc Finger"/>
    <property type="match status" value="1"/>
</dbReference>
<evidence type="ECO:0000313" key="3">
    <source>
        <dbReference type="EMBL" id="CAC5389076.1"/>
    </source>
</evidence>
<gene>
    <name evidence="3" type="ORF">MCOR_24292</name>
</gene>
<keyword evidence="1" id="KW-0863">Zinc-finger</keyword>
<dbReference type="PANTHER" id="PTHR25462">
    <property type="entry name" value="BONUS, ISOFORM C-RELATED"/>
    <property type="match status" value="1"/>
</dbReference>
<dbReference type="Proteomes" id="UP000507470">
    <property type="component" value="Unassembled WGS sequence"/>
</dbReference>
<dbReference type="OrthoDB" id="6128395at2759"/>
<dbReference type="GO" id="GO:0008270">
    <property type="term" value="F:zinc ion binding"/>
    <property type="evidence" value="ECO:0007669"/>
    <property type="project" value="UniProtKB-KW"/>
</dbReference>
<keyword evidence="1" id="KW-0479">Metal-binding</keyword>
<dbReference type="PANTHER" id="PTHR25462:SF296">
    <property type="entry name" value="MEIOTIC P26, ISOFORM F"/>
    <property type="match status" value="1"/>
</dbReference>
<dbReference type="PROSITE" id="PS50119">
    <property type="entry name" value="ZF_BBOX"/>
    <property type="match status" value="1"/>
</dbReference>
<dbReference type="Gene3D" id="4.10.830.40">
    <property type="match status" value="1"/>
</dbReference>
<evidence type="ECO:0000259" key="2">
    <source>
        <dbReference type="PROSITE" id="PS50119"/>
    </source>
</evidence>
<accession>A0A6J8C0A2</accession>